<dbReference type="AlphaFoldDB" id="A0A9P8CE00"/>
<keyword evidence="2 6" id="KW-0812">Transmembrane</keyword>
<dbReference type="PROSITE" id="PS50850">
    <property type="entry name" value="MFS"/>
    <property type="match status" value="1"/>
</dbReference>
<dbReference type="GO" id="GO:0042908">
    <property type="term" value="P:xenobiotic transport"/>
    <property type="evidence" value="ECO:0007669"/>
    <property type="project" value="UniProtKB-ARBA"/>
</dbReference>
<dbReference type="OrthoDB" id="6770063at2759"/>
<dbReference type="PROSITE" id="PS00216">
    <property type="entry name" value="SUGAR_TRANSPORT_1"/>
    <property type="match status" value="1"/>
</dbReference>
<evidence type="ECO:0000256" key="1">
    <source>
        <dbReference type="ARBA" id="ARBA00004141"/>
    </source>
</evidence>
<sequence length="526" mass="57274">MSMGAVDEEKRDHAIPQVVEQPKSVEEEAGLDRGVRKDVEKGEESVDILKAGNGVDGDELELVTWDGDDDPKDPYNWPSHRKLIMAAIISLGGLVLTMSASMMAPALPQIGRDLGTKSSETQLTMSVYFLALAFGPMIIAPFSEMYGRKKVWIVCSLWYILFNALCPVGNSKGLMIAGRLLSGFGACVGMALSGPTMADIYRAKDRGRSLAIAQFAPFLGAAIGPILGSYISASIGWPWIFWTVSCFDAFLVVLSIFLIHESYAPVLLACKAAAMRKATGLNYETAFERQHPTLKAKFKVSMLRPLKLLATRPVIHVVSVLTAYNFGVYILVLSSFATVWTGKYNYSVSSSGLHYISITLGSITASQVGGRLTDKIWARLKAKAGGATRPEYRVPLMFPSALMMPIGLIWFGWAAEHHVFWLFTDIGAGVFSCGIMLSSQSLLAYLIDEFGKVAASANAAARILSNIMGFAFPLFAPQLFAALGYGWGNTLLAFVYMAMGIPAPLLLWKWGHKLRAIHWELGSKAV</sequence>
<accession>A0A9P8CE00</accession>
<feature type="transmembrane region" description="Helical" evidence="6">
    <location>
        <begin position="123"/>
        <end position="142"/>
    </location>
</feature>
<comment type="subcellular location">
    <subcellularLocation>
        <location evidence="1">Membrane</location>
        <topology evidence="1">Multi-pass membrane protein</topology>
    </subcellularLocation>
</comment>
<evidence type="ECO:0000313" key="9">
    <source>
        <dbReference type="Proteomes" id="UP000887226"/>
    </source>
</evidence>
<feature type="transmembrane region" description="Helical" evidence="6">
    <location>
        <begin position="83"/>
        <end position="103"/>
    </location>
</feature>
<gene>
    <name evidence="8" type="ORF">BJ878DRAFT_208208</name>
</gene>
<feature type="transmembrane region" description="Helical" evidence="6">
    <location>
        <begin position="210"/>
        <end position="233"/>
    </location>
</feature>
<feature type="transmembrane region" description="Helical" evidence="6">
    <location>
        <begin position="239"/>
        <end position="259"/>
    </location>
</feature>
<feature type="transmembrane region" description="Helical" evidence="6">
    <location>
        <begin position="314"/>
        <end position="340"/>
    </location>
</feature>
<feature type="transmembrane region" description="Helical" evidence="6">
    <location>
        <begin position="352"/>
        <end position="373"/>
    </location>
</feature>
<dbReference type="InterPro" id="IPR020846">
    <property type="entry name" value="MFS_dom"/>
</dbReference>
<dbReference type="CDD" id="cd17323">
    <property type="entry name" value="MFS_Tpo1_MDR_like"/>
    <property type="match status" value="1"/>
</dbReference>
<keyword evidence="4 6" id="KW-0472">Membrane</keyword>
<evidence type="ECO:0000256" key="6">
    <source>
        <dbReference type="SAM" id="Phobius"/>
    </source>
</evidence>
<dbReference type="EMBL" id="MU254152">
    <property type="protein sequence ID" value="KAG9241816.1"/>
    <property type="molecule type" value="Genomic_DNA"/>
</dbReference>
<feature type="transmembrane region" description="Helical" evidence="6">
    <location>
        <begin position="459"/>
        <end position="480"/>
    </location>
</feature>
<evidence type="ECO:0000256" key="2">
    <source>
        <dbReference type="ARBA" id="ARBA00022692"/>
    </source>
</evidence>
<dbReference type="PANTHER" id="PTHR23502:SF60">
    <property type="entry name" value="MAJOR FACILITATOR SUPERFAMILY (MFS) PROFILE DOMAIN-CONTAINING PROTEIN-RELATED"/>
    <property type="match status" value="1"/>
</dbReference>
<evidence type="ECO:0000256" key="3">
    <source>
        <dbReference type="ARBA" id="ARBA00022989"/>
    </source>
</evidence>
<feature type="transmembrane region" description="Helical" evidence="6">
    <location>
        <begin position="419"/>
        <end position="447"/>
    </location>
</feature>
<feature type="transmembrane region" description="Helical" evidence="6">
    <location>
        <begin position="394"/>
        <end position="413"/>
    </location>
</feature>
<dbReference type="Pfam" id="PF07690">
    <property type="entry name" value="MFS_1"/>
    <property type="match status" value="1"/>
</dbReference>
<feature type="region of interest" description="Disordered" evidence="5">
    <location>
        <begin position="1"/>
        <end position="39"/>
    </location>
</feature>
<feature type="transmembrane region" description="Helical" evidence="6">
    <location>
        <begin position="486"/>
        <end position="508"/>
    </location>
</feature>
<organism evidence="8 9">
    <name type="scientific">Calycina marina</name>
    <dbReference type="NCBI Taxonomy" id="1763456"/>
    <lineage>
        <taxon>Eukaryota</taxon>
        <taxon>Fungi</taxon>
        <taxon>Dikarya</taxon>
        <taxon>Ascomycota</taxon>
        <taxon>Pezizomycotina</taxon>
        <taxon>Leotiomycetes</taxon>
        <taxon>Helotiales</taxon>
        <taxon>Pezizellaceae</taxon>
        <taxon>Calycina</taxon>
    </lineage>
</organism>
<dbReference type="InterPro" id="IPR036259">
    <property type="entry name" value="MFS_trans_sf"/>
</dbReference>
<feature type="domain" description="Major facilitator superfamily (MFS) profile" evidence="7">
    <location>
        <begin position="85"/>
        <end position="515"/>
    </location>
</feature>
<reference evidence="8" key="1">
    <citation type="journal article" date="2021" name="IMA Fungus">
        <title>Genomic characterization of three marine fungi, including Emericellopsis atlantica sp. nov. with signatures of a generalist lifestyle and marine biomass degradation.</title>
        <authorList>
            <person name="Hagestad O.C."/>
            <person name="Hou L."/>
            <person name="Andersen J.H."/>
            <person name="Hansen E.H."/>
            <person name="Altermark B."/>
            <person name="Li C."/>
            <person name="Kuhnert E."/>
            <person name="Cox R.J."/>
            <person name="Crous P.W."/>
            <person name="Spatafora J.W."/>
            <person name="Lail K."/>
            <person name="Amirebrahimi M."/>
            <person name="Lipzen A."/>
            <person name="Pangilinan J."/>
            <person name="Andreopoulos W."/>
            <person name="Hayes R.D."/>
            <person name="Ng V."/>
            <person name="Grigoriev I.V."/>
            <person name="Jackson S.A."/>
            <person name="Sutton T.D.S."/>
            <person name="Dobson A.D.W."/>
            <person name="Rama T."/>
        </authorList>
    </citation>
    <scope>NUCLEOTIDE SEQUENCE</scope>
    <source>
        <strain evidence="8">TRa3180A</strain>
    </source>
</reference>
<evidence type="ECO:0000256" key="5">
    <source>
        <dbReference type="SAM" id="MobiDB-lite"/>
    </source>
</evidence>
<name>A0A9P8CE00_9HELO</name>
<feature type="transmembrane region" description="Helical" evidence="6">
    <location>
        <begin position="151"/>
        <end position="170"/>
    </location>
</feature>
<dbReference type="GO" id="GO:0140115">
    <property type="term" value="P:export across plasma membrane"/>
    <property type="evidence" value="ECO:0007669"/>
    <property type="project" value="UniProtKB-ARBA"/>
</dbReference>
<dbReference type="PANTHER" id="PTHR23502">
    <property type="entry name" value="MAJOR FACILITATOR SUPERFAMILY"/>
    <property type="match status" value="1"/>
</dbReference>
<dbReference type="Proteomes" id="UP000887226">
    <property type="component" value="Unassembled WGS sequence"/>
</dbReference>
<protein>
    <submittedName>
        <fullName evidence="8">Major facilitator superfamily domain-containing protein</fullName>
    </submittedName>
</protein>
<evidence type="ECO:0000313" key="8">
    <source>
        <dbReference type="EMBL" id="KAG9241816.1"/>
    </source>
</evidence>
<dbReference type="Gene3D" id="1.20.1250.20">
    <property type="entry name" value="MFS general substrate transporter like domains"/>
    <property type="match status" value="1"/>
</dbReference>
<dbReference type="SUPFAM" id="SSF103473">
    <property type="entry name" value="MFS general substrate transporter"/>
    <property type="match status" value="1"/>
</dbReference>
<feature type="compositionally biased region" description="Basic and acidic residues" evidence="5">
    <location>
        <begin position="23"/>
        <end position="39"/>
    </location>
</feature>
<proteinExistence type="predicted"/>
<comment type="caution">
    <text evidence="8">The sequence shown here is derived from an EMBL/GenBank/DDBJ whole genome shotgun (WGS) entry which is preliminary data.</text>
</comment>
<keyword evidence="3 6" id="KW-1133">Transmembrane helix</keyword>
<dbReference type="InterPro" id="IPR005829">
    <property type="entry name" value="Sugar_transporter_CS"/>
</dbReference>
<evidence type="ECO:0000256" key="4">
    <source>
        <dbReference type="ARBA" id="ARBA00023136"/>
    </source>
</evidence>
<dbReference type="GO" id="GO:0022857">
    <property type="term" value="F:transmembrane transporter activity"/>
    <property type="evidence" value="ECO:0007669"/>
    <property type="project" value="InterPro"/>
</dbReference>
<dbReference type="GO" id="GO:0016020">
    <property type="term" value="C:membrane"/>
    <property type="evidence" value="ECO:0007669"/>
    <property type="project" value="UniProtKB-SubCell"/>
</dbReference>
<feature type="transmembrane region" description="Helical" evidence="6">
    <location>
        <begin position="176"/>
        <end position="198"/>
    </location>
</feature>
<keyword evidence="9" id="KW-1185">Reference proteome</keyword>
<evidence type="ECO:0000259" key="7">
    <source>
        <dbReference type="PROSITE" id="PS50850"/>
    </source>
</evidence>
<dbReference type="InterPro" id="IPR011701">
    <property type="entry name" value="MFS"/>
</dbReference>